<evidence type="ECO:0000313" key="3">
    <source>
        <dbReference type="EMBL" id="SER06661.1"/>
    </source>
</evidence>
<gene>
    <name evidence="3" type="ORF">SAMN04488038_11525</name>
</gene>
<reference evidence="3 4" key="1">
    <citation type="submission" date="2016-10" db="EMBL/GenBank/DDBJ databases">
        <authorList>
            <person name="de Groot N.N."/>
        </authorList>
    </citation>
    <scope>NUCLEOTIDE SEQUENCE [LARGE SCALE GENOMIC DNA]</scope>
    <source>
        <strain evidence="3 4">DSM 25927</strain>
    </source>
</reference>
<proteinExistence type="predicted"/>
<dbReference type="RefSeq" id="WP_093289007.1">
    <property type="nucleotide sequence ID" value="NZ_FOFS01000015.1"/>
</dbReference>
<evidence type="ECO:0000313" key="4">
    <source>
        <dbReference type="Proteomes" id="UP000199233"/>
    </source>
</evidence>
<feature type="domain" description="NTF2 fold" evidence="2">
    <location>
        <begin position="82"/>
        <end position="143"/>
    </location>
</feature>
<keyword evidence="4" id="KW-1185">Reference proteome</keyword>
<accession>A0A1H9L589</accession>
<dbReference type="InterPro" id="IPR028921">
    <property type="entry name" value="NTF2_fold_dom"/>
</dbReference>
<feature type="signal peptide" evidence="1">
    <location>
        <begin position="1"/>
        <end position="25"/>
    </location>
</feature>
<evidence type="ECO:0000259" key="2">
    <source>
        <dbReference type="Pfam" id="PF15631"/>
    </source>
</evidence>
<evidence type="ECO:0000256" key="1">
    <source>
        <dbReference type="SAM" id="SignalP"/>
    </source>
</evidence>
<keyword evidence="1" id="KW-0732">Signal</keyword>
<feature type="chain" id="PRO_5011537299" evidence="1">
    <location>
        <begin position="26"/>
        <end position="148"/>
    </location>
</feature>
<dbReference type="STRING" id="489703.SAMN04488038_11525"/>
<dbReference type="OrthoDB" id="9799347at2"/>
<name>A0A1H9L589_9GAMM</name>
<organism evidence="3 4">
    <name type="scientific">Solimonas aquatica</name>
    <dbReference type="NCBI Taxonomy" id="489703"/>
    <lineage>
        <taxon>Bacteria</taxon>
        <taxon>Pseudomonadati</taxon>
        <taxon>Pseudomonadota</taxon>
        <taxon>Gammaproteobacteria</taxon>
        <taxon>Nevskiales</taxon>
        <taxon>Nevskiaceae</taxon>
        <taxon>Solimonas</taxon>
    </lineage>
</organism>
<dbReference type="EMBL" id="FOFS01000015">
    <property type="protein sequence ID" value="SER06661.1"/>
    <property type="molecule type" value="Genomic_DNA"/>
</dbReference>
<dbReference type="Proteomes" id="UP000199233">
    <property type="component" value="Unassembled WGS sequence"/>
</dbReference>
<dbReference type="AlphaFoldDB" id="A0A1H9L589"/>
<dbReference type="Pfam" id="PF15631">
    <property type="entry name" value="Imm-NTF2-2"/>
    <property type="match status" value="1"/>
</dbReference>
<sequence>MNQHTKKILMAALLSAGVSALPALAQSGSPAADEKAPALKHSSAAGDIEWRAWAQQYLQGVKPDEAVANAESRGAIGNGIDAIDAAREVWTAQYGAAAVAHQEPFRSYRKNNLWLVASRASKGELGKGLIAVLDRDSGRVLRVERGQQ</sequence>
<protein>
    <submittedName>
        <fullName evidence="3">NTF2 fold immunity protein</fullName>
    </submittedName>
</protein>